<reference evidence="2" key="1">
    <citation type="submission" date="2021-04" db="EMBL/GenBank/DDBJ databases">
        <authorList>
            <person name="Chebbi M.A.C M."/>
        </authorList>
    </citation>
    <scope>NUCLEOTIDE SEQUENCE</scope>
</reference>
<proteinExistence type="predicted"/>
<organism evidence="2 3">
    <name type="scientific">Cotesia congregata</name>
    <name type="common">Parasitoid wasp</name>
    <name type="synonym">Apanteles congregatus</name>
    <dbReference type="NCBI Taxonomy" id="51543"/>
    <lineage>
        <taxon>Eukaryota</taxon>
        <taxon>Metazoa</taxon>
        <taxon>Ecdysozoa</taxon>
        <taxon>Arthropoda</taxon>
        <taxon>Hexapoda</taxon>
        <taxon>Insecta</taxon>
        <taxon>Pterygota</taxon>
        <taxon>Neoptera</taxon>
        <taxon>Endopterygota</taxon>
        <taxon>Hymenoptera</taxon>
        <taxon>Apocrita</taxon>
        <taxon>Ichneumonoidea</taxon>
        <taxon>Braconidae</taxon>
        <taxon>Microgastrinae</taxon>
        <taxon>Cotesia</taxon>
    </lineage>
</organism>
<evidence type="ECO:0000313" key="2">
    <source>
        <dbReference type="EMBL" id="CAG5093669.1"/>
    </source>
</evidence>
<dbReference type="AlphaFoldDB" id="A0A8J2HFQ5"/>
<feature type="compositionally biased region" description="Basic and acidic residues" evidence="1">
    <location>
        <begin position="165"/>
        <end position="188"/>
    </location>
</feature>
<dbReference type="Proteomes" id="UP000786811">
    <property type="component" value="Unassembled WGS sequence"/>
</dbReference>
<feature type="non-terminal residue" evidence="2">
    <location>
        <position position="215"/>
    </location>
</feature>
<protein>
    <submittedName>
        <fullName evidence="2">Uncharacterized protein</fullName>
    </submittedName>
</protein>
<accession>A0A8J2HFQ5</accession>
<comment type="caution">
    <text evidence="2">The sequence shown here is derived from an EMBL/GenBank/DDBJ whole genome shotgun (WGS) entry which is preliminary data.</text>
</comment>
<feature type="region of interest" description="Disordered" evidence="1">
    <location>
        <begin position="101"/>
        <end position="215"/>
    </location>
</feature>
<evidence type="ECO:0000256" key="1">
    <source>
        <dbReference type="SAM" id="MobiDB-lite"/>
    </source>
</evidence>
<gene>
    <name evidence="2" type="ORF">HICCMSTLAB_LOCUS6995</name>
</gene>
<keyword evidence="3" id="KW-1185">Reference proteome</keyword>
<sequence>SCNCASVICGKVHKIQHIRSQERAQQTQQVQASQLHWANYTTTPTTETARQPGYDRVVKPSDKATTSCNAAYNTCPSMMQGAEMSSTLKSFSTVGSYLTSGNDGSSFHVQKNKRTQTKSQVHRSVSDARSDQNDKKDHTDSEPATNESEPKQINLVPHPEPTEDQTARESKPQLRDSEIKSEDTKNNGDVESTVNNRKRAKPLYRESLQTSDTRN</sequence>
<name>A0A8J2HFQ5_COTCN</name>
<feature type="compositionally biased region" description="Basic and acidic residues" evidence="1">
    <location>
        <begin position="124"/>
        <end position="141"/>
    </location>
</feature>
<dbReference type="EMBL" id="CAJNRD030001120">
    <property type="protein sequence ID" value="CAG5093669.1"/>
    <property type="molecule type" value="Genomic_DNA"/>
</dbReference>
<evidence type="ECO:0000313" key="3">
    <source>
        <dbReference type="Proteomes" id="UP000786811"/>
    </source>
</evidence>